<accession>A0ABQ4MUF8</accession>
<proteinExistence type="predicted"/>
<protein>
    <submittedName>
        <fullName evidence="1">Uncharacterized protein</fullName>
    </submittedName>
</protein>
<evidence type="ECO:0000313" key="1">
    <source>
        <dbReference type="EMBL" id="GIP59525.1"/>
    </source>
</evidence>
<evidence type="ECO:0000313" key="2">
    <source>
        <dbReference type="Proteomes" id="UP000681290"/>
    </source>
</evidence>
<dbReference type="EMBL" id="BOSM01000005">
    <property type="protein sequence ID" value="GIP59525.1"/>
    <property type="molecule type" value="Genomic_DNA"/>
</dbReference>
<name>A0ABQ4MUF8_9BACL</name>
<reference evidence="1 2" key="1">
    <citation type="submission" date="2021-03" db="EMBL/GenBank/DDBJ databases">
        <title>Antimicrobial resistance genes in bacteria isolated from Japanese honey, and their potential for conferring macrolide and lincosamide resistance in the American foulbrood pathogen Paenibacillus larvae.</title>
        <authorList>
            <person name="Okamoto M."/>
            <person name="Kumagai M."/>
            <person name="Kanamori H."/>
            <person name="Takamatsu D."/>
        </authorList>
    </citation>
    <scope>NUCLEOTIDE SEQUENCE [LARGE SCALE GENOMIC DNA]</scope>
    <source>
        <strain evidence="1 2">J15TS10</strain>
    </source>
</reference>
<organism evidence="1 2">
    <name type="scientific">Paenibacillus woosongensis</name>
    <dbReference type="NCBI Taxonomy" id="307580"/>
    <lineage>
        <taxon>Bacteria</taxon>
        <taxon>Bacillati</taxon>
        <taxon>Bacillota</taxon>
        <taxon>Bacilli</taxon>
        <taxon>Bacillales</taxon>
        <taxon>Paenibacillaceae</taxon>
        <taxon>Paenibacillus</taxon>
    </lineage>
</organism>
<keyword evidence="2" id="KW-1185">Reference proteome</keyword>
<sequence length="65" mass="7182">MAGTFCSLKWMGSNPSIEKCSCAEHEHFFYISSFGFAMANPTIFIPTVTLYPNTSGALTRPQCLK</sequence>
<dbReference type="Proteomes" id="UP000681290">
    <property type="component" value="Unassembled WGS sequence"/>
</dbReference>
<comment type="caution">
    <text evidence="1">The sequence shown here is derived from an EMBL/GenBank/DDBJ whole genome shotgun (WGS) entry which is preliminary data.</text>
</comment>
<gene>
    <name evidence="1" type="ORF">J15TS10_33390</name>
</gene>